<dbReference type="RefSeq" id="WP_190906322.1">
    <property type="nucleotide sequence ID" value="NZ_JACJTQ010000010.1"/>
</dbReference>
<dbReference type="Proteomes" id="UP000660381">
    <property type="component" value="Unassembled WGS sequence"/>
</dbReference>
<name>A0ABR8J4E2_9NOST</name>
<evidence type="ECO:0000313" key="2">
    <source>
        <dbReference type="Proteomes" id="UP000660381"/>
    </source>
</evidence>
<proteinExistence type="predicted"/>
<comment type="caution">
    <text evidence="1">The sequence shown here is derived from an EMBL/GenBank/DDBJ whole genome shotgun (WGS) entry which is preliminary data.</text>
</comment>
<sequence>MNKHSLSPDDLPPSQVTYLDEMLIRNLEEVIGKHFYVNCGRIIQVLLSKCQWCIKTNSRGLILIIVCPDREMYWHIVNAIPDVAKKLKQFSQMAIIRIFPPVDKGASWEIGVSEISADRRWFK</sequence>
<accession>A0ABR8J4E2</accession>
<gene>
    <name evidence="1" type="ORF">H6G68_08980</name>
</gene>
<dbReference type="EMBL" id="JACJTQ010000010">
    <property type="protein sequence ID" value="MBD2691886.1"/>
    <property type="molecule type" value="Genomic_DNA"/>
</dbReference>
<keyword evidence="2" id="KW-1185">Reference proteome</keyword>
<evidence type="ECO:0000313" key="1">
    <source>
        <dbReference type="EMBL" id="MBD2691886.1"/>
    </source>
</evidence>
<organism evidence="1 2">
    <name type="scientific">Anabaena catenula FACHB-362</name>
    <dbReference type="NCBI Taxonomy" id="2692877"/>
    <lineage>
        <taxon>Bacteria</taxon>
        <taxon>Bacillati</taxon>
        <taxon>Cyanobacteriota</taxon>
        <taxon>Cyanophyceae</taxon>
        <taxon>Nostocales</taxon>
        <taxon>Nostocaceae</taxon>
        <taxon>Anabaena</taxon>
    </lineage>
</organism>
<reference evidence="1 2" key="1">
    <citation type="journal article" date="2020" name="ISME J.">
        <title>Comparative genomics reveals insights into cyanobacterial evolution and habitat adaptation.</title>
        <authorList>
            <person name="Chen M.Y."/>
            <person name="Teng W.K."/>
            <person name="Zhao L."/>
            <person name="Hu C.X."/>
            <person name="Zhou Y.K."/>
            <person name="Han B.P."/>
            <person name="Song L.R."/>
            <person name="Shu W.S."/>
        </authorList>
    </citation>
    <scope>NUCLEOTIDE SEQUENCE [LARGE SCALE GENOMIC DNA]</scope>
    <source>
        <strain evidence="1 2">FACHB-362</strain>
    </source>
</reference>
<protein>
    <submittedName>
        <fullName evidence="1">Uncharacterized protein</fullName>
    </submittedName>
</protein>